<dbReference type="InterPro" id="IPR010982">
    <property type="entry name" value="Lambda_DNA-bd_dom_sf"/>
</dbReference>
<dbReference type="Proteomes" id="UP000315344">
    <property type="component" value="Unassembled WGS sequence"/>
</dbReference>
<reference evidence="2 3" key="1">
    <citation type="journal article" date="2017" name="Nat. Commun.">
        <title>In situ click chemistry generation of cyclooxygenase-2 inhibitors.</title>
        <authorList>
            <person name="Bhardwaj A."/>
            <person name="Kaur J."/>
            <person name="Wuest M."/>
            <person name="Wuest F."/>
        </authorList>
    </citation>
    <scope>NUCLEOTIDE SEQUENCE [LARGE SCALE GENOMIC DNA]</scope>
    <source>
        <strain evidence="2">S2_012_000_R3_94</strain>
    </source>
</reference>
<dbReference type="InterPro" id="IPR001387">
    <property type="entry name" value="Cro/C1-type_HTH"/>
</dbReference>
<dbReference type="AlphaFoldDB" id="A0A533I5I8"/>
<dbReference type="GO" id="GO:0003677">
    <property type="term" value="F:DNA binding"/>
    <property type="evidence" value="ECO:0007669"/>
    <property type="project" value="InterPro"/>
</dbReference>
<feature type="domain" description="HTH cro/C1-type" evidence="1">
    <location>
        <begin position="8"/>
        <end position="37"/>
    </location>
</feature>
<evidence type="ECO:0000259" key="1">
    <source>
        <dbReference type="PROSITE" id="PS50943"/>
    </source>
</evidence>
<dbReference type="Gene3D" id="1.10.260.40">
    <property type="entry name" value="lambda repressor-like DNA-binding domains"/>
    <property type="match status" value="1"/>
</dbReference>
<accession>A0A533I5I8</accession>
<evidence type="ECO:0000313" key="3">
    <source>
        <dbReference type="Proteomes" id="UP000315344"/>
    </source>
</evidence>
<dbReference type="PROSITE" id="PS50943">
    <property type="entry name" value="HTH_CROC1"/>
    <property type="match status" value="1"/>
</dbReference>
<comment type="caution">
    <text evidence="2">The sequence shown here is derived from an EMBL/GenBank/DDBJ whole genome shotgun (WGS) entry which is preliminary data.</text>
</comment>
<dbReference type="EMBL" id="VAFL01000016">
    <property type="protein sequence ID" value="TKW65102.1"/>
    <property type="molecule type" value="Genomic_DNA"/>
</dbReference>
<proteinExistence type="predicted"/>
<gene>
    <name evidence="2" type="ORF">DI616_16365</name>
</gene>
<name>A0A533I5I8_PARDE</name>
<evidence type="ECO:0000313" key="2">
    <source>
        <dbReference type="EMBL" id="TKW65102.1"/>
    </source>
</evidence>
<dbReference type="SUPFAM" id="SSF47413">
    <property type="entry name" value="lambda repressor-like DNA-binding domains"/>
    <property type="match status" value="1"/>
</dbReference>
<sequence length="85" mass="9365">MITARQSRAARALLGWTQERLADEARVSLTALKRLESESGLEVYESTRDQVRRALETAGVVLLSTDKGQGVLLLHGRADEKTTRG</sequence>
<organism evidence="2 3">
    <name type="scientific">Paracoccus denitrificans</name>
    <dbReference type="NCBI Taxonomy" id="266"/>
    <lineage>
        <taxon>Bacteria</taxon>
        <taxon>Pseudomonadati</taxon>
        <taxon>Pseudomonadota</taxon>
        <taxon>Alphaproteobacteria</taxon>
        <taxon>Rhodobacterales</taxon>
        <taxon>Paracoccaceae</taxon>
        <taxon>Paracoccus</taxon>
    </lineage>
</organism>
<protein>
    <submittedName>
        <fullName evidence="2">Helix-turn-helix transcriptional regulator</fullName>
    </submittedName>
</protein>
<dbReference type="Pfam" id="PF01381">
    <property type="entry name" value="HTH_3"/>
    <property type="match status" value="1"/>
</dbReference>